<feature type="domain" description="HTH marR-type" evidence="2">
    <location>
        <begin position="73"/>
        <end position="201"/>
    </location>
</feature>
<dbReference type="PANTHER" id="PTHR33164">
    <property type="entry name" value="TRANSCRIPTIONAL REGULATOR, MARR FAMILY"/>
    <property type="match status" value="1"/>
</dbReference>
<protein>
    <submittedName>
        <fullName evidence="3">Winged helix-turn-helix transcriptional regulator</fullName>
    </submittedName>
</protein>
<dbReference type="InterPro" id="IPR000835">
    <property type="entry name" value="HTH_MarR-typ"/>
</dbReference>
<organism evidence="3 4">
    <name type="scientific">Pseudoclavibacter endophyticus</name>
    <dbReference type="NCBI Taxonomy" id="1778590"/>
    <lineage>
        <taxon>Bacteria</taxon>
        <taxon>Bacillati</taxon>
        <taxon>Actinomycetota</taxon>
        <taxon>Actinomycetes</taxon>
        <taxon>Micrococcales</taxon>
        <taxon>Microbacteriaceae</taxon>
        <taxon>Pseudoclavibacter</taxon>
    </lineage>
</organism>
<feature type="region of interest" description="Disordered" evidence="1">
    <location>
        <begin position="205"/>
        <end position="229"/>
    </location>
</feature>
<name>A0A6H9WGF2_9MICO</name>
<dbReference type="PANTHER" id="PTHR33164:SF43">
    <property type="entry name" value="HTH-TYPE TRANSCRIPTIONAL REPRESSOR YETL"/>
    <property type="match status" value="1"/>
</dbReference>
<dbReference type="GO" id="GO:0006950">
    <property type="term" value="P:response to stress"/>
    <property type="evidence" value="ECO:0007669"/>
    <property type="project" value="TreeGrafter"/>
</dbReference>
<dbReference type="OrthoDB" id="3237509at2"/>
<sequence length="229" mass="24812">MWADQWCVAWSTPDSSLSGVPWRPILRHCKLGTQHCFHSAKDPPERSAMGPAQIPEGAIPAPLTNVIDEATFAPRLLAMLANIFATTEARSLRRRFGHSITDWRVLSAVARRPGTTAARIAATVLIDKGEVSRSANALARGGYVVSVDGARRSKHLYLTDEGARLHDQMLPVSMRGQRLVEQTLTPDEFRTLTDLLARLIDRAGNGSPWPADSASASAGDASPAEREPG</sequence>
<gene>
    <name evidence="3" type="ORF">F8O04_07245</name>
</gene>
<evidence type="ECO:0000259" key="2">
    <source>
        <dbReference type="PROSITE" id="PS50995"/>
    </source>
</evidence>
<dbReference type="PROSITE" id="PS50995">
    <property type="entry name" value="HTH_MARR_2"/>
    <property type="match status" value="1"/>
</dbReference>
<keyword evidence="4" id="KW-1185">Reference proteome</keyword>
<dbReference type="AlphaFoldDB" id="A0A6H9WGF2"/>
<evidence type="ECO:0000313" key="3">
    <source>
        <dbReference type="EMBL" id="KAB1650002.1"/>
    </source>
</evidence>
<evidence type="ECO:0000313" key="4">
    <source>
        <dbReference type="Proteomes" id="UP000431744"/>
    </source>
</evidence>
<proteinExistence type="predicted"/>
<accession>A0A6H9WGF2</accession>
<dbReference type="EMBL" id="WBJY01000001">
    <property type="protein sequence ID" value="KAB1650002.1"/>
    <property type="molecule type" value="Genomic_DNA"/>
</dbReference>
<feature type="compositionally biased region" description="Low complexity" evidence="1">
    <location>
        <begin position="206"/>
        <end position="222"/>
    </location>
</feature>
<dbReference type="Proteomes" id="UP000431744">
    <property type="component" value="Unassembled WGS sequence"/>
</dbReference>
<dbReference type="InterPro" id="IPR039422">
    <property type="entry name" value="MarR/SlyA-like"/>
</dbReference>
<dbReference type="SUPFAM" id="SSF46785">
    <property type="entry name" value="Winged helix' DNA-binding domain"/>
    <property type="match status" value="1"/>
</dbReference>
<dbReference type="InterPro" id="IPR036388">
    <property type="entry name" value="WH-like_DNA-bd_sf"/>
</dbReference>
<evidence type="ECO:0000256" key="1">
    <source>
        <dbReference type="SAM" id="MobiDB-lite"/>
    </source>
</evidence>
<dbReference type="InterPro" id="IPR036390">
    <property type="entry name" value="WH_DNA-bd_sf"/>
</dbReference>
<dbReference type="SMART" id="SM00347">
    <property type="entry name" value="HTH_MARR"/>
    <property type="match status" value="1"/>
</dbReference>
<dbReference type="GO" id="GO:0003700">
    <property type="term" value="F:DNA-binding transcription factor activity"/>
    <property type="evidence" value="ECO:0007669"/>
    <property type="project" value="InterPro"/>
</dbReference>
<reference evidence="3 4" key="1">
    <citation type="submission" date="2019-09" db="EMBL/GenBank/DDBJ databases">
        <title>Phylogeny of genus Pseudoclavibacter and closely related genus.</title>
        <authorList>
            <person name="Li Y."/>
        </authorList>
    </citation>
    <scope>NUCLEOTIDE SEQUENCE [LARGE SCALE GENOMIC DNA]</scope>
    <source>
        <strain evidence="3 4">EGI 60007</strain>
    </source>
</reference>
<dbReference type="Gene3D" id="1.10.10.10">
    <property type="entry name" value="Winged helix-like DNA-binding domain superfamily/Winged helix DNA-binding domain"/>
    <property type="match status" value="1"/>
</dbReference>
<comment type="caution">
    <text evidence="3">The sequence shown here is derived from an EMBL/GenBank/DDBJ whole genome shotgun (WGS) entry which is preliminary data.</text>
</comment>
<dbReference type="Pfam" id="PF12802">
    <property type="entry name" value="MarR_2"/>
    <property type="match status" value="1"/>
</dbReference>